<dbReference type="GeneID" id="26262108"/>
<dbReference type="InParanoid" id="A0A0B2UJ31"/>
<evidence type="ECO:0000313" key="2">
    <source>
        <dbReference type="Proteomes" id="UP000031056"/>
    </source>
</evidence>
<dbReference type="VEuPathDB" id="MicrosporidiaDB:M896_080680"/>
<dbReference type="AlphaFoldDB" id="A0A0B2UJ31"/>
<comment type="caution">
    <text evidence="1">The sequence shown here is derived from an EMBL/GenBank/DDBJ whole genome shotgun (WGS) entry which is preliminary data.</text>
</comment>
<evidence type="ECO:0000313" key="1">
    <source>
        <dbReference type="EMBL" id="KHN69333.1"/>
    </source>
</evidence>
<reference evidence="1 2" key="1">
    <citation type="journal article" date="2014" name="MBio">
        <title>The Ordospora colligata genome; evolution of extreme reduction in microsporidia and host-to-parasite horizontal gene transfer.</title>
        <authorList>
            <person name="Pombert J.-F."/>
            <person name="Haag K.L."/>
            <person name="Beidas S."/>
            <person name="Ebert D."/>
            <person name="Keeling P.J."/>
        </authorList>
    </citation>
    <scope>NUCLEOTIDE SEQUENCE [LARGE SCALE GENOMIC DNA]</scope>
    <source>
        <strain evidence="1 2">OC4</strain>
    </source>
</reference>
<accession>A0A0B2UJ31</accession>
<sequence>MSLKQQIRFRACEFMASLTKLKAEIKNEEAFRHALADLHKSYVRFMVLATKTNALEKEKMHEQQVVDCINGITRYSIGRFEFLCSEVFGVISVSMGDCSVDRHVLCMTRKVPIEQQVRVVADLMAMYIDYESLPCDICAEYAIMPGFDTPLQRIAQEDFVLSCHSQCMMPCMNKTK</sequence>
<dbReference type="HOGENOM" id="CLU_1570637_0_0_1"/>
<keyword evidence="2" id="KW-1185">Reference proteome</keyword>
<name>A0A0B2UJ31_9MICR</name>
<organism evidence="1 2">
    <name type="scientific">Ordospora colligata OC4</name>
    <dbReference type="NCBI Taxonomy" id="1354746"/>
    <lineage>
        <taxon>Eukaryota</taxon>
        <taxon>Fungi</taxon>
        <taxon>Fungi incertae sedis</taxon>
        <taxon>Microsporidia</taxon>
        <taxon>Ordosporidae</taxon>
        <taxon>Ordospora</taxon>
    </lineage>
</organism>
<gene>
    <name evidence="1" type="ORF">M896_080680</name>
</gene>
<protein>
    <submittedName>
        <fullName evidence="1">Uncharacterized protein</fullName>
    </submittedName>
</protein>
<dbReference type="Proteomes" id="UP000031056">
    <property type="component" value="Unassembled WGS sequence"/>
</dbReference>
<dbReference type="EMBL" id="JOKQ01000008">
    <property type="protein sequence ID" value="KHN69333.1"/>
    <property type="molecule type" value="Genomic_DNA"/>
</dbReference>
<dbReference type="RefSeq" id="XP_014563375.1">
    <property type="nucleotide sequence ID" value="XM_014707889.1"/>
</dbReference>
<proteinExistence type="predicted"/>
<dbReference type="OrthoDB" id="2191313at2759"/>